<name>A0A0D1E662_MYCMD</name>
<feature type="transmembrane region" description="Helical" evidence="2">
    <location>
        <begin position="367"/>
        <end position="385"/>
    </location>
</feature>
<dbReference type="VEuPathDB" id="FungiDB:UMAG_00970"/>
<proteinExistence type="predicted"/>
<organism evidence="3 4">
    <name type="scientific">Mycosarcoma maydis</name>
    <name type="common">Corn smut fungus</name>
    <name type="synonym">Ustilago maydis</name>
    <dbReference type="NCBI Taxonomy" id="5270"/>
    <lineage>
        <taxon>Eukaryota</taxon>
        <taxon>Fungi</taxon>
        <taxon>Dikarya</taxon>
        <taxon>Basidiomycota</taxon>
        <taxon>Ustilaginomycotina</taxon>
        <taxon>Ustilaginomycetes</taxon>
        <taxon>Ustilaginales</taxon>
        <taxon>Ustilaginaceae</taxon>
        <taxon>Mycosarcoma</taxon>
    </lineage>
</organism>
<evidence type="ECO:0000256" key="2">
    <source>
        <dbReference type="SAM" id="Phobius"/>
    </source>
</evidence>
<feature type="transmembrane region" description="Helical" evidence="2">
    <location>
        <begin position="88"/>
        <end position="113"/>
    </location>
</feature>
<keyword evidence="4" id="KW-1185">Reference proteome</keyword>
<accession>A0A0D1E662</accession>
<dbReference type="GeneID" id="23562118"/>
<gene>
    <name evidence="3" type="ORF">UMAG_00970</name>
</gene>
<evidence type="ECO:0000313" key="4">
    <source>
        <dbReference type="Proteomes" id="UP000000561"/>
    </source>
</evidence>
<dbReference type="OMA" id="FACLWIS"/>
<feature type="transmembrane region" description="Helical" evidence="2">
    <location>
        <begin position="247"/>
        <end position="272"/>
    </location>
</feature>
<reference evidence="3 4" key="1">
    <citation type="journal article" date="2006" name="Nature">
        <title>Insights from the genome of the biotrophic fungal plant pathogen Ustilago maydis.</title>
        <authorList>
            <person name="Kamper J."/>
            <person name="Kahmann R."/>
            <person name="Bolker M."/>
            <person name="Ma L.J."/>
            <person name="Brefort T."/>
            <person name="Saville B.J."/>
            <person name="Banuett F."/>
            <person name="Kronstad J.W."/>
            <person name="Gold S.E."/>
            <person name="Muller O."/>
            <person name="Perlin M.H."/>
            <person name="Wosten H.A."/>
            <person name="de Vries R."/>
            <person name="Ruiz-Herrera J."/>
            <person name="Reynaga-Pena C.G."/>
            <person name="Snetselaar K."/>
            <person name="McCann M."/>
            <person name="Perez-Martin J."/>
            <person name="Feldbrugge M."/>
            <person name="Basse C.W."/>
            <person name="Steinberg G."/>
            <person name="Ibeas J.I."/>
            <person name="Holloman W."/>
            <person name="Guzman P."/>
            <person name="Farman M."/>
            <person name="Stajich J.E."/>
            <person name="Sentandreu R."/>
            <person name="Gonzalez-Prieto J.M."/>
            <person name="Kennell J.C."/>
            <person name="Molina L."/>
            <person name="Schirawski J."/>
            <person name="Mendoza-Mendoza A."/>
            <person name="Greilinger D."/>
            <person name="Munch K."/>
            <person name="Rossel N."/>
            <person name="Scherer M."/>
            <person name="Vranes M."/>
            <person name="Ladendorf O."/>
            <person name="Vincon V."/>
            <person name="Fuchs U."/>
            <person name="Sandrock B."/>
            <person name="Meng S."/>
            <person name="Ho E.C."/>
            <person name="Cahill M.J."/>
            <person name="Boyce K.J."/>
            <person name="Klose J."/>
            <person name="Klosterman S.J."/>
            <person name="Deelstra H.J."/>
            <person name="Ortiz-Castellanos L."/>
            <person name="Li W."/>
            <person name="Sanchez-Alonso P."/>
            <person name="Schreier P.H."/>
            <person name="Hauser-Hahn I."/>
            <person name="Vaupel M."/>
            <person name="Koopmann E."/>
            <person name="Friedrich G."/>
            <person name="Voss H."/>
            <person name="Schluter T."/>
            <person name="Margolis J."/>
            <person name="Platt D."/>
            <person name="Swimmer C."/>
            <person name="Gnirke A."/>
            <person name="Chen F."/>
            <person name="Vysotskaia V."/>
            <person name="Mannhaupt G."/>
            <person name="Guldener U."/>
            <person name="Munsterkotter M."/>
            <person name="Haase D."/>
            <person name="Oesterheld M."/>
            <person name="Mewes H.W."/>
            <person name="Mauceli E.W."/>
            <person name="DeCaprio D."/>
            <person name="Wade C.M."/>
            <person name="Butler J."/>
            <person name="Young S."/>
            <person name="Jaffe D.B."/>
            <person name="Calvo S."/>
            <person name="Nusbaum C."/>
            <person name="Galagan J."/>
            <person name="Birren B.W."/>
        </authorList>
    </citation>
    <scope>NUCLEOTIDE SEQUENCE [LARGE SCALE GENOMIC DNA]</scope>
    <source>
        <strain evidence="4">DSM 14603 / FGSC 9021 / UM521</strain>
    </source>
</reference>
<dbReference type="RefSeq" id="XP_011386962.1">
    <property type="nucleotide sequence ID" value="XM_011388660.1"/>
</dbReference>
<evidence type="ECO:0000256" key="1">
    <source>
        <dbReference type="SAM" id="MobiDB-lite"/>
    </source>
</evidence>
<dbReference type="EMBL" id="CM003141">
    <property type="protein sequence ID" value="KIS71056.1"/>
    <property type="molecule type" value="Genomic_DNA"/>
</dbReference>
<feature type="transmembrane region" description="Helical" evidence="2">
    <location>
        <begin position="405"/>
        <end position="427"/>
    </location>
</feature>
<feature type="region of interest" description="Disordered" evidence="1">
    <location>
        <begin position="672"/>
        <end position="699"/>
    </location>
</feature>
<sequence length="699" mass="77540">MVLAFNSSLPIDVLPPLSGDYSFDITNLQNFLEHLFRPQIDTSFVDQIYLCIGIMAFLLIVNAALVLHRLLHGRAWVFKLWHVAGGTFVIPNAVFAFLLCVAGFGFVWMAYAILSIQHYRKYTFEWCYYPWKVLIWTPLWTGSWLTSFGLVSAFPDALTRKIDGSKQKRLILSPSAFNIACWGTPLLQLCSILPLSLIAGRHNAAAASDFARWLEDVRVESQQDIAETIAMQLRIRAMDLWLEMTKVYWYVAVIMTCWCAWAIVALLAYVPIGAHVLVRIRRQLEHERSKKQTAAGYATPSELETGVKLGCDPLGTLTPSSCIDLSTSRVYPAMREHPFGCSKSAKRLRTAEERLVRNLKRLHQNLFIQYLGVSAAIFCFFVASGADAVFVYDASRYGDAIRVEIAANLFAAWTVVVFASLTFFCIFRRSFDPSLSVDFSDGVSSPIAPGSVVEVVRKVFSSLCNKNSRSATPDVAAKGLVPCHAPVHNHCQVVCSQVFLISSSGRSTPSLEPNNRDLQLRSGCAPQNTELSAGSPTAFLQSVAKTSSESKFENDPRTLELYYATPFGNVPAVTTPAVRFTQRRSSVHVVSPTRQHVACCDLEELPQVAPLNGGQIERNDFLRNAFFSSFWLGDETQPKSSSLSKRVAVASSECPGHSAKIRRPATAETIASHRNRATPHLIRSHSTSSTRLSHLDTNP</sequence>
<dbReference type="KEGG" id="uma:UMAG_00970"/>
<feature type="transmembrane region" description="Helical" evidence="2">
    <location>
        <begin position="133"/>
        <end position="154"/>
    </location>
</feature>
<keyword evidence="2" id="KW-0472">Membrane</keyword>
<keyword evidence="2" id="KW-0812">Transmembrane</keyword>
<dbReference type="AlphaFoldDB" id="A0A0D1E662"/>
<protein>
    <submittedName>
        <fullName evidence="3">Uncharacterized protein</fullName>
    </submittedName>
</protein>
<keyword evidence="2" id="KW-1133">Transmembrane helix</keyword>
<dbReference type="OrthoDB" id="2545510at2759"/>
<feature type="transmembrane region" description="Helical" evidence="2">
    <location>
        <begin position="175"/>
        <end position="199"/>
    </location>
</feature>
<dbReference type="Proteomes" id="UP000000561">
    <property type="component" value="Chromosome 2"/>
</dbReference>
<evidence type="ECO:0000313" key="3">
    <source>
        <dbReference type="EMBL" id="KIS71056.1"/>
    </source>
</evidence>
<dbReference type="eggNOG" id="ENOG502QX4D">
    <property type="taxonomic scope" value="Eukaryota"/>
</dbReference>
<feature type="transmembrane region" description="Helical" evidence="2">
    <location>
        <begin position="47"/>
        <end position="67"/>
    </location>
</feature>
<dbReference type="InParanoid" id="A0A0D1E662"/>